<dbReference type="SUPFAM" id="SSF48371">
    <property type="entry name" value="ARM repeat"/>
    <property type="match status" value="1"/>
</dbReference>
<dbReference type="OrthoDB" id="2148946at2759"/>
<evidence type="ECO:0000313" key="4">
    <source>
        <dbReference type="Proteomes" id="UP000507470"/>
    </source>
</evidence>
<evidence type="ECO:0000256" key="1">
    <source>
        <dbReference type="SAM" id="MobiDB-lite"/>
    </source>
</evidence>
<dbReference type="Pfam" id="PF00514">
    <property type="entry name" value="Arm"/>
    <property type="match status" value="1"/>
</dbReference>
<dbReference type="Proteomes" id="UP000507470">
    <property type="component" value="Unassembled WGS sequence"/>
</dbReference>
<dbReference type="EMBL" id="CACVKT020004142">
    <property type="protein sequence ID" value="CAC5388150.1"/>
    <property type="molecule type" value="Genomic_DNA"/>
</dbReference>
<protein>
    <recommendedName>
        <fullName evidence="2">TIR domain-containing protein</fullName>
    </recommendedName>
</protein>
<dbReference type="InterPro" id="IPR011989">
    <property type="entry name" value="ARM-like"/>
</dbReference>
<feature type="region of interest" description="Disordered" evidence="1">
    <location>
        <begin position="392"/>
        <end position="412"/>
    </location>
</feature>
<dbReference type="SUPFAM" id="SSF52200">
    <property type="entry name" value="Toll/Interleukin receptor TIR domain"/>
    <property type="match status" value="1"/>
</dbReference>
<dbReference type="Gene3D" id="1.25.10.10">
    <property type="entry name" value="Leucine-rich Repeat Variant"/>
    <property type="match status" value="2"/>
</dbReference>
<feature type="domain" description="TIR" evidence="2">
    <location>
        <begin position="418"/>
        <end position="536"/>
    </location>
</feature>
<dbReference type="GO" id="GO:0007165">
    <property type="term" value="P:signal transduction"/>
    <property type="evidence" value="ECO:0007669"/>
    <property type="project" value="InterPro"/>
</dbReference>
<dbReference type="PANTHER" id="PTHR46270:SF2">
    <property type="entry name" value="TIR DOMAIN-CONTAINING PROTEIN"/>
    <property type="match status" value="1"/>
</dbReference>
<keyword evidence="4" id="KW-1185">Reference proteome</keyword>
<dbReference type="InterPro" id="IPR000225">
    <property type="entry name" value="Armadillo"/>
</dbReference>
<dbReference type="Pfam" id="PF13676">
    <property type="entry name" value="TIR_2"/>
    <property type="match status" value="1"/>
</dbReference>
<dbReference type="Gene3D" id="3.40.50.10140">
    <property type="entry name" value="Toll/interleukin-1 receptor homology (TIR) domain"/>
    <property type="match status" value="1"/>
</dbReference>
<reference evidence="3 4" key="1">
    <citation type="submission" date="2020-06" db="EMBL/GenBank/DDBJ databases">
        <authorList>
            <person name="Li R."/>
            <person name="Bekaert M."/>
        </authorList>
    </citation>
    <scope>NUCLEOTIDE SEQUENCE [LARGE SCALE GENOMIC DNA]</scope>
    <source>
        <strain evidence="4">wild</strain>
    </source>
</reference>
<gene>
    <name evidence="3" type="ORF">MCOR_23429</name>
</gene>
<feature type="compositionally biased region" description="Polar residues" evidence="1">
    <location>
        <begin position="55"/>
        <end position="67"/>
    </location>
</feature>
<dbReference type="InterPro" id="IPR000157">
    <property type="entry name" value="TIR_dom"/>
</dbReference>
<dbReference type="AlphaFoldDB" id="A0A6J8BZ00"/>
<dbReference type="InterPro" id="IPR016024">
    <property type="entry name" value="ARM-type_fold"/>
</dbReference>
<sequence length="671" mass="76441">MGCSTSIAGEQKKKLDNVPSSIATSNCDLVKTSVTMQRQAEKCNLSEDGDESNSEYDVSTNHGSVNPSNLINSGRNYMLVIKVNHKRTKGVFVNTDFQNAALLLNEIISFLLHHEPSTYRSDMQQKLTQEAKENQTVEIYCKICAEILESGSSSEYPGLSAEHIEPVLTMLWYLLNCSDENSVLSGIISQQTHFLNISTRKLQQWTTPHFSGTDVKSVEGSDILEWLMTILHNIAMFEDNVPKVRDVNCIEAMKPYLDSKDNTIRLLCLATLADLVNESESEILKSNSEVISYLMWTISMAMENEERNYDGWSLVELARIVHQVARNDNNKRTVVQHGAVPLLVKISDSSNIEEQREAVRAIWTLSFDEKNRTEMIETEKWKVVEKLEKCPNHHQKSLQTRSGDLQDGKSTGSANRHIMISYNWGHQPMVKQIRDSLRNSGIKVWMDVDDMQGSTLQAMAKAVEQADIVLVCYSFKYKNSDNCRAEAEYAFQLKKKIIPLKMEMNYKADGWLGLIIGAKLFYDFSGKYPFEKKTNELIREIREALNRSTKLMVEVPDHVVKSHQEPILQTEIPVMSGAQPKEGKTTVINTVRKWTPSQVEKWLDNNSLPKKLLGRLRGKDVAFLRLLVQECPRTFYQTIREQLDLKDVKSMSDFRFALEDLDTDMHSSSSL</sequence>
<dbReference type="SMART" id="SM00185">
    <property type="entry name" value="ARM"/>
    <property type="match status" value="2"/>
</dbReference>
<name>A0A6J8BZ00_MYTCO</name>
<evidence type="ECO:0000259" key="2">
    <source>
        <dbReference type="Pfam" id="PF13676"/>
    </source>
</evidence>
<accession>A0A6J8BZ00</accession>
<feature type="compositionally biased region" description="Polar residues" evidence="1">
    <location>
        <begin position="397"/>
        <end position="412"/>
    </location>
</feature>
<feature type="region of interest" description="Disordered" evidence="1">
    <location>
        <begin position="43"/>
        <end position="67"/>
    </location>
</feature>
<evidence type="ECO:0000313" key="3">
    <source>
        <dbReference type="EMBL" id="CAC5388150.1"/>
    </source>
</evidence>
<organism evidence="3 4">
    <name type="scientific">Mytilus coruscus</name>
    <name type="common">Sea mussel</name>
    <dbReference type="NCBI Taxonomy" id="42192"/>
    <lineage>
        <taxon>Eukaryota</taxon>
        <taxon>Metazoa</taxon>
        <taxon>Spiralia</taxon>
        <taxon>Lophotrochozoa</taxon>
        <taxon>Mollusca</taxon>
        <taxon>Bivalvia</taxon>
        <taxon>Autobranchia</taxon>
        <taxon>Pteriomorphia</taxon>
        <taxon>Mytilida</taxon>
        <taxon>Mytiloidea</taxon>
        <taxon>Mytilidae</taxon>
        <taxon>Mytilinae</taxon>
        <taxon>Mytilus</taxon>
    </lineage>
</organism>
<dbReference type="PANTHER" id="PTHR46270">
    <property type="entry name" value="ARMADILLO-TYPE FOLD-RELATED"/>
    <property type="match status" value="1"/>
</dbReference>
<proteinExistence type="predicted"/>
<dbReference type="InterPro" id="IPR035897">
    <property type="entry name" value="Toll_tir_struct_dom_sf"/>
</dbReference>